<accession>A0A2T4MWV5</accession>
<keyword evidence="1" id="KW-0812">Transmembrane</keyword>
<evidence type="ECO:0000256" key="1">
    <source>
        <dbReference type="SAM" id="Phobius"/>
    </source>
</evidence>
<feature type="transmembrane region" description="Helical" evidence="1">
    <location>
        <begin position="87"/>
        <end position="111"/>
    </location>
</feature>
<feature type="transmembrane region" description="Helical" evidence="1">
    <location>
        <begin position="52"/>
        <end position="75"/>
    </location>
</feature>
<feature type="transmembrane region" description="Helical" evidence="1">
    <location>
        <begin position="181"/>
        <end position="198"/>
    </location>
</feature>
<gene>
    <name evidence="2" type="ORF">DAA48_21810</name>
</gene>
<keyword evidence="1" id="KW-0472">Membrane</keyword>
<comment type="caution">
    <text evidence="2">The sequence shown here is derived from an EMBL/GenBank/DDBJ whole genome shotgun (WGS) entry which is preliminary data.</text>
</comment>
<protein>
    <submittedName>
        <fullName evidence="2">Uncharacterized protein</fullName>
    </submittedName>
</protein>
<sequence length="234" mass="27589">MKKETGCKWDIQETIVKEIPITEISSNEKAKDEDLLNAGIMEKLNPKSGRNIFFASLHIILGWAFSFYFCFLIGLCLESAFSSMFDFNAKLSFFVILATPIWFFIMFYIVGAKRIEKMLYVIMLYFVVFSFHSVIKNHDYYHYTSSFVAIAFSIITFLLIQITWTNILRNSSCNFYERRSLYFYAHTAAFLMFIKIHGDEYYFKPFYFSYAAIFLLFLFFAHDDGNTSTKNQEK</sequence>
<feature type="transmembrane region" description="Helical" evidence="1">
    <location>
        <begin position="118"/>
        <end position="135"/>
    </location>
</feature>
<organism evidence="2 3">
    <name type="scientific">Aeromonas veronii</name>
    <dbReference type="NCBI Taxonomy" id="654"/>
    <lineage>
        <taxon>Bacteria</taxon>
        <taxon>Pseudomonadati</taxon>
        <taxon>Pseudomonadota</taxon>
        <taxon>Gammaproteobacteria</taxon>
        <taxon>Aeromonadales</taxon>
        <taxon>Aeromonadaceae</taxon>
        <taxon>Aeromonas</taxon>
    </lineage>
</organism>
<feature type="transmembrane region" description="Helical" evidence="1">
    <location>
        <begin position="141"/>
        <end position="160"/>
    </location>
</feature>
<name>A0A2T4MWV5_AERVE</name>
<keyword evidence="1" id="KW-1133">Transmembrane helix</keyword>
<evidence type="ECO:0000313" key="2">
    <source>
        <dbReference type="EMBL" id="PTH79077.1"/>
    </source>
</evidence>
<dbReference type="Proteomes" id="UP000241986">
    <property type="component" value="Unassembled WGS sequence"/>
</dbReference>
<evidence type="ECO:0000313" key="3">
    <source>
        <dbReference type="Proteomes" id="UP000241986"/>
    </source>
</evidence>
<dbReference type="AlphaFoldDB" id="A0A2T4MWV5"/>
<reference evidence="2 3" key="1">
    <citation type="submission" date="2018-03" db="EMBL/GenBank/DDBJ databases">
        <title>Aeromonas veronii whole genome sequencing and analysis.</title>
        <authorList>
            <person name="Xie H."/>
            <person name="Liu T."/>
            <person name="Wang K."/>
        </authorList>
    </citation>
    <scope>NUCLEOTIDE SEQUENCE [LARGE SCALE GENOMIC DNA]</scope>
    <source>
        <strain evidence="2 3">XH.VA.1</strain>
    </source>
</reference>
<dbReference type="EMBL" id="PZKL01000045">
    <property type="protein sequence ID" value="PTH79077.1"/>
    <property type="molecule type" value="Genomic_DNA"/>
</dbReference>
<feature type="transmembrane region" description="Helical" evidence="1">
    <location>
        <begin position="204"/>
        <end position="221"/>
    </location>
</feature>
<proteinExistence type="predicted"/>